<dbReference type="InterPro" id="IPR008792">
    <property type="entry name" value="PQQD"/>
</dbReference>
<comment type="caution">
    <text evidence="1">The sequence shown here is derived from an EMBL/GenBank/DDBJ whole genome shotgun (WGS) entry which is preliminary data.</text>
</comment>
<reference evidence="2" key="1">
    <citation type="submission" date="2015-07" db="EMBL/GenBank/DDBJ databases">
        <authorList>
            <person name="Ju K.-S."/>
            <person name="Doroghazi J.R."/>
            <person name="Metcalf W.W."/>
        </authorList>
    </citation>
    <scope>NUCLEOTIDE SEQUENCE [LARGE SCALE GENOMIC DNA]</scope>
    <source>
        <strain evidence="2">NRRL 2290</strain>
    </source>
</reference>
<dbReference type="EMBL" id="LGUS01000182">
    <property type="protein sequence ID" value="KOG32601.1"/>
    <property type="molecule type" value="Genomic_DNA"/>
</dbReference>
<gene>
    <name evidence="1" type="ORF">ADK37_26370</name>
</gene>
<evidence type="ECO:0000313" key="2">
    <source>
        <dbReference type="Proteomes" id="UP000037251"/>
    </source>
</evidence>
<keyword evidence="2" id="KW-1185">Reference proteome</keyword>
<dbReference type="OrthoDB" id="4318943at2"/>
<sequence>MSDQVPVLAPCEVPRRVLGIRIRRSGQDVLLGFEDNALLLEGAGALIYRAVDGTRSVGVLARLLAHEYGIEEEEALADVSDFLADLTAQKIIEFSP</sequence>
<dbReference type="PATRIC" id="fig|67356.5.peg.5651"/>
<dbReference type="InterPro" id="IPR041881">
    <property type="entry name" value="PqqD_sf"/>
</dbReference>
<evidence type="ECO:0000313" key="1">
    <source>
        <dbReference type="EMBL" id="KOG32601.1"/>
    </source>
</evidence>
<name>A0A0L8L3E7_9ACTN</name>
<proteinExistence type="predicted"/>
<dbReference type="AlphaFoldDB" id="A0A0L8L3E7"/>
<accession>A0A0L8L3E7</accession>
<organism evidence="1 2">
    <name type="scientific">Streptomyces resistomycificus</name>
    <dbReference type="NCBI Taxonomy" id="67356"/>
    <lineage>
        <taxon>Bacteria</taxon>
        <taxon>Bacillati</taxon>
        <taxon>Actinomycetota</taxon>
        <taxon>Actinomycetes</taxon>
        <taxon>Kitasatosporales</taxon>
        <taxon>Streptomycetaceae</taxon>
        <taxon>Streptomyces</taxon>
        <taxon>Streptomyces aurantiacus group</taxon>
    </lineage>
</organism>
<dbReference type="Gene3D" id="1.10.10.1150">
    <property type="entry name" value="Coenzyme PQQ synthesis protein D (PqqD)"/>
    <property type="match status" value="1"/>
</dbReference>
<dbReference type="RefSeq" id="WP_030045473.1">
    <property type="nucleotide sequence ID" value="NZ_KL575670.1"/>
</dbReference>
<dbReference type="Proteomes" id="UP000037251">
    <property type="component" value="Unassembled WGS sequence"/>
</dbReference>
<protein>
    <recommendedName>
        <fullName evidence="3">Pyrroloquinoline quinone biosynthesis protein PqqD</fullName>
    </recommendedName>
</protein>
<evidence type="ECO:0008006" key="3">
    <source>
        <dbReference type="Google" id="ProtNLM"/>
    </source>
</evidence>
<dbReference type="Pfam" id="PF05402">
    <property type="entry name" value="PqqD"/>
    <property type="match status" value="1"/>
</dbReference>
<dbReference type="STRING" id="67356.AQJ84_39465"/>